<comment type="catalytic activity">
    <reaction evidence="1">
        <text>Catalyzes the rearrangement of -S-S- bonds in proteins.</text>
        <dbReference type="EC" id="5.3.4.1"/>
    </reaction>
</comment>
<reference evidence="11" key="2">
    <citation type="submission" date="2023-05" db="EMBL/GenBank/DDBJ databases">
        <authorList>
            <consortium name="Lawrence Berkeley National Laboratory"/>
            <person name="Steindorff A."/>
            <person name="Hensen N."/>
            <person name="Bonometti L."/>
            <person name="Westerberg I."/>
            <person name="Brannstrom I.O."/>
            <person name="Guillou S."/>
            <person name="Cros-Aarteil S."/>
            <person name="Calhoun S."/>
            <person name="Haridas S."/>
            <person name="Kuo A."/>
            <person name="Mondo S."/>
            <person name="Pangilinan J."/>
            <person name="Riley R."/>
            <person name="Labutti K."/>
            <person name="Andreopoulos B."/>
            <person name="Lipzen A."/>
            <person name="Chen C."/>
            <person name="Yanf M."/>
            <person name="Daum C."/>
            <person name="Ng V."/>
            <person name="Clum A."/>
            <person name="Ohm R."/>
            <person name="Martin F."/>
            <person name="Silar P."/>
            <person name="Natvig D."/>
            <person name="Lalanne C."/>
            <person name="Gautier V."/>
            <person name="Ament-Velasquez S.L."/>
            <person name="Kruys A."/>
            <person name="Hutchinson M.I."/>
            <person name="Powell A.J."/>
            <person name="Barry K."/>
            <person name="Miller A.N."/>
            <person name="Grigoriev I.V."/>
            <person name="Debuchy R."/>
            <person name="Gladieux P."/>
            <person name="Thoren M.H."/>
            <person name="Johannesson H."/>
        </authorList>
    </citation>
    <scope>NUCLEOTIDE SEQUENCE</scope>
    <source>
        <strain evidence="11">CBS 508.74</strain>
    </source>
</reference>
<evidence type="ECO:0000313" key="12">
    <source>
        <dbReference type="Proteomes" id="UP001302812"/>
    </source>
</evidence>
<name>A0AAN6TDK8_9PEZI</name>
<dbReference type="SUPFAM" id="SSF52833">
    <property type="entry name" value="Thioredoxin-like"/>
    <property type="match status" value="3"/>
</dbReference>
<evidence type="ECO:0000256" key="5">
    <source>
        <dbReference type="ARBA" id="ARBA00012723"/>
    </source>
</evidence>
<comment type="similarity">
    <text evidence="4">Belongs to the protein disulfide isomerase family.</text>
</comment>
<dbReference type="CDD" id="cd02961">
    <property type="entry name" value="PDI_a_family"/>
    <property type="match status" value="1"/>
</dbReference>
<comment type="function">
    <text evidence="2">Participates in the folding of proteins containing disulfide bonds, may be involved in glycosylation, prolyl hydroxylation and triglyceride transfer.</text>
</comment>
<evidence type="ECO:0000256" key="4">
    <source>
        <dbReference type="ARBA" id="ARBA00006347"/>
    </source>
</evidence>
<evidence type="ECO:0000259" key="10">
    <source>
        <dbReference type="Pfam" id="PF00085"/>
    </source>
</evidence>
<evidence type="ECO:0000256" key="2">
    <source>
        <dbReference type="ARBA" id="ARBA00002692"/>
    </source>
</evidence>
<evidence type="ECO:0000313" key="11">
    <source>
        <dbReference type="EMBL" id="KAK4112395.1"/>
    </source>
</evidence>
<dbReference type="AlphaFoldDB" id="A0AAN6TDK8"/>
<keyword evidence="12" id="KW-1185">Reference proteome</keyword>
<dbReference type="Gene3D" id="3.40.30.10">
    <property type="entry name" value="Glutaredoxin"/>
    <property type="match status" value="2"/>
</dbReference>
<evidence type="ECO:0000256" key="1">
    <source>
        <dbReference type="ARBA" id="ARBA00001182"/>
    </source>
</evidence>
<evidence type="ECO:0000256" key="3">
    <source>
        <dbReference type="ARBA" id="ARBA00004319"/>
    </source>
</evidence>
<dbReference type="InterPro" id="IPR013766">
    <property type="entry name" value="Thioredoxin_domain"/>
</dbReference>
<sequence>MKYSFTQFPGCRPVSPVTICKIRSRSSVYLYRMKFWGFGSALLLLRYRVVAWQHFARVEELDAALRTNDRTLIAYVLPQEEVSQALEPEWSLVQESEWGEKALSVDCSAEAELCRRSGVSSFPAIRLHHRTGQQQRYRGERKARSMLSFLDRTSRPALSYVTKNNATAFRDVDDVVFIGRFSPSSKHSIREIFATVARKYQDRFSFAVADMEQNEQQPATLECYNNPDVVHRSTAELFGPASIEAFVKLCSTPLIPKLTRQNELSFYETRKSLVHYFVYDDQERETYAAEIRPLARKYEEYLHFVTTDANEYPDAVEMMGLKPGSSGLAVQNPNNGDIFPYTRRERITASTLEAFLADIIQGKVKAWRAGNAERDEL</sequence>
<proteinExistence type="inferred from homology"/>
<dbReference type="EC" id="5.3.4.1" evidence="5"/>
<dbReference type="Proteomes" id="UP001302812">
    <property type="component" value="Unassembled WGS sequence"/>
</dbReference>
<dbReference type="InterPro" id="IPR036249">
    <property type="entry name" value="Thioredoxin-like_sf"/>
</dbReference>
<dbReference type="CDD" id="cd02982">
    <property type="entry name" value="PDI_b'_family"/>
    <property type="match status" value="1"/>
</dbReference>
<evidence type="ECO:0000256" key="6">
    <source>
        <dbReference type="ARBA" id="ARBA00022824"/>
    </source>
</evidence>
<dbReference type="EMBL" id="MU853342">
    <property type="protein sequence ID" value="KAK4112395.1"/>
    <property type="molecule type" value="Genomic_DNA"/>
</dbReference>
<feature type="domain" description="Thioredoxin" evidence="10">
    <location>
        <begin position="65"/>
        <end position="151"/>
    </location>
</feature>
<dbReference type="Pfam" id="PF00085">
    <property type="entry name" value="Thioredoxin"/>
    <property type="match status" value="1"/>
</dbReference>
<keyword evidence="8" id="KW-0676">Redox-active center</keyword>
<dbReference type="RefSeq" id="XP_064669965.1">
    <property type="nucleotide sequence ID" value="XM_064819382.1"/>
</dbReference>
<reference evidence="11" key="1">
    <citation type="journal article" date="2023" name="Mol. Phylogenet. Evol.">
        <title>Genome-scale phylogeny and comparative genomics of the fungal order Sordariales.</title>
        <authorList>
            <person name="Hensen N."/>
            <person name="Bonometti L."/>
            <person name="Westerberg I."/>
            <person name="Brannstrom I.O."/>
            <person name="Guillou S."/>
            <person name="Cros-Aarteil S."/>
            <person name="Calhoun S."/>
            <person name="Haridas S."/>
            <person name="Kuo A."/>
            <person name="Mondo S."/>
            <person name="Pangilinan J."/>
            <person name="Riley R."/>
            <person name="LaButti K."/>
            <person name="Andreopoulos B."/>
            <person name="Lipzen A."/>
            <person name="Chen C."/>
            <person name="Yan M."/>
            <person name="Daum C."/>
            <person name="Ng V."/>
            <person name="Clum A."/>
            <person name="Steindorff A."/>
            <person name="Ohm R.A."/>
            <person name="Martin F."/>
            <person name="Silar P."/>
            <person name="Natvig D.O."/>
            <person name="Lalanne C."/>
            <person name="Gautier V."/>
            <person name="Ament-Velasquez S.L."/>
            <person name="Kruys A."/>
            <person name="Hutchinson M.I."/>
            <person name="Powell A.J."/>
            <person name="Barry K."/>
            <person name="Miller A.N."/>
            <person name="Grigoriev I.V."/>
            <person name="Debuchy R."/>
            <person name="Gladieux P."/>
            <person name="Hiltunen Thoren M."/>
            <person name="Johannesson H."/>
        </authorList>
    </citation>
    <scope>NUCLEOTIDE SEQUENCE</scope>
    <source>
        <strain evidence="11">CBS 508.74</strain>
    </source>
</reference>
<dbReference type="PANTHER" id="PTHR18929:SF132">
    <property type="entry name" value="PROTEIN DISULFIDE-ISOMERASE A3"/>
    <property type="match status" value="1"/>
</dbReference>
<evidence type="ECO:0000256" key="8">
    <source>
        <dbReference type="ARBA" id="ARBA00023284"/>
    </source>
</evidence>
<evidence type="ECO:0000256" key="9">
    <source>
        <dbReference type="ARBA" id="ARBA00039846"/>
    </source>
</evidence>
<protein>
    <recommendedName>
        <fullName evidence="9">Protein disulfide-isomerase</fullName>
        <ecNumber evidence="5">5.3.4.1</ecNumber>
    </recommendedName>
</protein>
<keyword evidence="6" id="KW-0256">Endoplasmic reticulum</keyword>
<comment type="subcellular location">
    <subcellularLocation>
        <location evidence="3">Endoplasmic reticulum lumen</location>
    </subcellularLocation>
</comment>
<dbReference type="GO" id="GO:0034976">
    <property type="term" value="P:response to endoplasmic reticulum stress"/>
    <property type="evidence" value="ECO:0007669"/>
    <property type="project" value="TreeGrafter"/>
</dbReference>
<evidence type="ECO:0000256" key="7">
    <source>
        <dbReference type="ARBA" id="ARBA00023235"/>
    </source>
</evidence>
<dbReference type="Pfam" id="PF13848">
    <property type="entry name" value="Thioredoxin_6"/>
    <property type="match status" value="1"/>
</dbReference>
<dbReference type="GO" id="GO:0006457">
    <property type="term" value="P:protein folding"/>
    <property type="evidence" value="ECO:0007669"/>
    <property type="project" value="TreeGrafter"/>
</dbReference>
<dbReference type="GO" id="GO:0005788">
    <property type="term" value="C:endoplasmic reticulum lumen"/>
    <property type="evidence" value="ECO:0007669"/>
    <property type="project" value="UniProtKB-SubCell"/>
</dbReference>
<dbReference type="PANTHER" id="PTHR18929">
    <property type="entry name" value="PROTEIN DISULFIDE ISOMERASE"/>
    <property type="match status" value="1"/>
</dbReference>
<organism evidence="11 12">
    <name type="scientific">Canariomyces notabilis</name>
    <dbReference type="NCBI Taxonomy" id="2074819"/>
    <lineage>
        <taxon>Eukaryota</taxon>
        <taxon>Fungi</taxon>
        <taxon>Dikarya</taxon>
        <taxon>Ascomycota</taxon>
        <taxon>Pezizomycotina</taxon>
        <taxon>Sordariomycetes</taxon>
        <taxon>Sordariomycetidae</taxon>
        <taxon>Sordariales</taxon>
        <taxon>Chaetomiaceae</taxon>
        <taxon>Canariomyces</taxon>
    </lineage>
</organism>
<dbReference type="GO" id="GO:0003756">
    <property type="term" value="F:protein disulfide isomerase activity"/>
    <property type="evidence" value="ECO:0007669"/>
    <property type="project" value="UniProtKB-EC"/>
</dbReference>
<comment type="caution">
    <text evidence="11">The sequence shown here is derived from an EMBL/GenBank/DDBJ whole genome shotgun (WGS) entry which is preliminary data.</text>
</comment>
<gene>
    <name evidence="11" type="ORF">N656DRAFT_88018</name>
</gene>
<keyword evidence="7" id="KW-0413">Isomerase</keyword>
<accession>A0AAN6TDK8</accession>
<dbReference type="GeneID" id="89943508"/>